<proteinExistence type="predicted"/>
<sequence>MDNVKGDSFYLEKIVADLKFVIDHTKGMTQTEMEENDLLIDSVMFRIVQVAENGAKLSEAFRMAHPDIPWAAIRGMRNRIVHNYGVVSMTVVYDTVINHIPRMYAMLIAIMEEG</sequence>
<dbReference type="GO" id="GO:0016787">
    <property type="term" value="F:hydrolase activity"/>
    <property type="evidence" value="ECO:0007669"/>
    <property type="project" value="UniProtKB-KW"/>
</dbReference>
<evidence type="ECO:0000256" key="4">
    <source>
        <dbReference type="ARBA" id="ARBA00022741"/>
    </source>
</evidence>
<evidence type="ECO:0000256" key="1">
    <source>
        <dbReference type="ARBA" id="ARBA00022553"/>
    </source>
</evidence>
<dbReference type="GO" id="GO:0000166">
    <property type="term" value="F:nucleotide binding"/>
    <property type="evidence" value="ECO:0007669"/>
    <property type="project" value="UniProtKB-KW"/>
</dbReference>
<evidence type="ECO:0000313" key="7">
    <source>
        <dbReference type="Proteomes" id="UP000886750"/>
    </source>
</evidence>
<organism evidence="6 7">
    <name type="scientific">Candidatus Borkfalkia excrementigallinarum</name>
    <dbReference type="NCBI Taxonomy" id="2838506"/>
    <lineage>
        <taxon>Bacteria</taxon>
        <taxon>Bacillati</taxon>
        <taxon>Bacillota</taxon>
        <taxon>Clostridia</taxon>
        <taxon>Christensenellales</taxon>
        <taxon>Christensenellaceae</taxon>
        <taxon>Candidatus Borkfalkia</taxon>
    </lineage>
</organism>
<dbReference type="InterPro" id="IPR051813">
    <property type="entry name" value="HepT_RNase_toxin"/>
</dbReference>
<keyword evidence="3" id="KW-0540">Nuclease</keyword>
<dbReference type="AlphaFoldDB" id="A0A9D1ZU80"/>
<evidence type="ECO:0000313" key="6">
    <source>
        <dbReference type="EMBL" id="HIY96562.1"/>
    </source>
</evidence>
<dbReference type="EMBL" id="DXCQ01000026">
    <property type="protein sequence ID" value="HIY96562.1"/>
    <property type="molecule type" value="Genomic_DNA"/>
</dbReference>
<evidence type="ECO:0000256" key="2">
    <source>
        <dbReference type="ARBA" id="ARBA00022649"/>
    </source>
</evidence>
<evidence type="ECO:0000256" key="5">
    <source>
        <dbReference type="ARBA" id="ARBA00022801"/>
    </source>
</evidence>
<reference evidence="6" key="2">
    <citation type="submission" date="2021-04" db="EMBL/GenBank/DDBJ databases">
        <authorList>
            <person name="Gilroy R."/>
        </authorList>
    </citation>
    <scope>NUCLEOTIDE SEQUENCE</scope>
    <source>
        <strain evidence="6">1345</strain>
    </source>
</reference>
<evidence type="ECO:0000256" key="3">
    <source>
        <dbReference type="ARBA" id="ARBA00022722"/>
    </source>
</evidence>
<reference evidence="6" key="1">
    <citation type="journal article" date="2021" name="PeerJ">
        <title>Extensive microbial diversity within the chicken gut microbiome revealed by metagenomics and culture.</title>
        <authorList>
            <person name="Gilroy R."/>
            <person name="Ravi A."/>
            <person name="Getino M."/>
            <person name="Pursley I."/>
            <person name="Horton D.L."/>
            <person name="Alikhan N.F."/>
            <person name="Baker D."/>
            <person name="Gharbi K."/>
            <person name="Hall N."/>
            <person name="Watson M."/>
            <person name="Adriaenssens E.M."/>
            <person name="Foster-Nyarko E."/>
            <person name="Jarju S."/>
            <person name="Secka A."/>
            <person name="Antonio M."/>
            <person name="Oren A."/>
            <person name="Chaudhuri R.R."/>
            <person name="La Ragione R."/>
            <person name="Hildebrand F."/>
            <person name="Pallen M.J."/>
        </authorList>
    </citation>
    <scope>NUCLEOTIDE SEQUENCE</scope>
    <source>
        <strain evidence="6">1345</strain>
    </source>
</reference>
<dbReference type="InterPro" id="IPR008201">
    <property type="entry name" value="HepT-like"/>
</dbReference>
<keyword evidence="1" id="KW-0597">Phosphoprotein</keyword>
<keyword evidence="5" id="KW-0378">Hydrolase</keyword>
<dbReference type="PANTHER" id="PTHR34139">
    <property type="entry name" value="UPF0331 PROTEIN MJ0127"/>
    <property type="match status" value="1"/>
</dbReference>
<dbReference type="GO" id="GO:0110001">
    <property type="term" value="C:toxin-antitoxin complex"/>
    <property type="evidence" value="ECO:0007669"/>
    <property type="project" value="InterPro"/>
</dbReference>
<dbReference type="GO" id="GO:0004540">
    <property type="term" value="F:RNA nuclease activity"/>
    <property type="evidence" value="ECO:0007669"/>
    <property type="project" value="InterPro"/>
</dbReference>
<dbReference type="Pfam" id="PF01934">
    <property type="entry name" value="HepT-like"/>
    <property type="match status" value="1"/>
</dbReference>
<protein>
    <submittedName>
        <fullName evidence="6">DUF86 domain-containing protein</fullName>
    </submittedName>
</protein>
<gene>
    <name evidence="6" type="ORF">H9729_02635</name>
</gene>
<dbReference type="PANTHER" id="PTHR34139:SF1">
    <property type="entry name" value="RNASE MJ1380-RELATED"/>
    <property type="match status" value="1"/>
</dbReference>
<keyword evidence="4" id="KW-0547">Nucleotide-binding</keyword>
<accession>A0A9D1ZU80</accession>
<name>A0A9D1ZU80_9FIRM</name>
<comment type="caution">
    <text evidence="6">The sequence shown here is derived from an EMBL/GenBank/DDBJ whole genome shotgun (WGS) entry which is preliminary data.</text>
</comment>
<dbReference type="Proteomes" id="UP000886750">
    <property type="component" value="Unassembled WGS sequence"/>
</dbReference>
<keyword evidence="2" id="KW-1277">Toxin-antitoxin system</keyword>